<evidence type="ECO:0000256" key="1">
    <source>
        <dbReference type="SAM" id="MobiDB-lite"/>
    </source>
</evidence>
<gene>
    <name evidence="2" type="ORF">EYF80_050170</name>
</gene>
<dbReference type="EMBL" id="SRLO01001259">
    <property type="protein sequence ID" value="TNN39667.1"/>
    <property type="molecule type" value="Genomic_DNA"/>
</dbReference>
<accession>A0A4Z2FEM5</accession>
<dbReference type="Proteomes" id="UP000314294">
    <property type="component" value="Unassembled WGS sequence"/>
</dbReference>
<sequence length="60" mass="6777">MLSTPSPSRSMQRNQYSILDTVGRKERPRTCGVECLGRKRRRRGLVNASVGEREQKDATG</sequence>
<proteinExistence type="predicted"/>
<dbReference type="AlphaFoldDB" id="A0A4Z2FEM5"/>
<evidence type="ECO:0000313" key="2">
    <source>
        <dbReference type="EMBL" id="TNN39667.1"/>
    </source>
</evidence>
<organism evidence="2 3">
    <name type="scientific">Liparis tanakae</name>
    <name type="common">Tanaka's snailfish</name>
    <dbReference type="NCBI Taxonomy" id="230148"/>
    <lineage>
        <taxon>Eukaryota</taxon>
        <taxon>Metazoa</taxon>
        <taxon>Chordata</taxon>
        <taxon>Craniata</taxon>
        <taxon>Vertebrata</taxon>
        <taxon>Euteleostomi</taxon>
        <taxon>Actinopterygii</taxon>
        <taxon>Neopterygii</taxon>
        <taxon>Teleostei</taxon>
        <taxon>Neoteleostei</taxon>
        <taxon>Acanthomorphata</taxon>
        <taxon>Eupercaria</taxon>
        <taxon>Perciformes</taxon>
        <taxon>Cottioidei</taxon>
        <taxon>Cottales</taxon>
        <taxon>Liparidae</taxon>
        <taxon>Liparis</taxon>
    </lineage>
</organism>
<comment type="caution">
    <text evidence="2">The sequence shown here is derived from an EMBL/GenBank/DDBJ whole genome shotgun (WGS) entry which is preliminary data.</text>
</comment>
<evidence type="ECO:0000313" key="3">
    <source>
        <dbReference type="Proteomes" id="UP000314294"/>
    </source>
</evidence>
<reference evidence="2 3" key="1">
    <citation type="submission" date="2019-03" db="EMBL/GenBank/DDBJ databases">
        <title>First draft genome of Liparis tanakae, snailfish: a comprehensive survey of snailfish specific genes.</title>
        <authorList>
            <person name="Kim W."/>
            <person name="Song I."/>
            <person name="Jeong J.-H."/>
            <person name="Kim D."/>
            <person name="Kim S."/>
            <person name="Ryu S."/>
            <person name="Song J.Y."/>
            <person name="Lee S.K."/>
        </authorList>
    </citation>
    <scope>NUCLEOTIDE SEQUENCE [LARGE SCALE GENOMIC DNA]</scope>
    <source>
        <tissue evidence="2">Muscle</tissue>
    </source>
</reference>
<feature type="compositionally biased region" description="Polar residues" evidence="1">
    <location>
        <begin position="1"/>
        <end position="18"/>
    </location>
</feature>
<feature type="region of interest" description="Disordered" evidence="1">
    <location>
        <begin position="1"/>
        <end position="23"/>
    </location>
</feature>
<protein>
    <submittedName>
        <fullName evidence="2">Uncharacterized protein</fullName>
    </submittedName>
</protein>
<keyword evidence="3" id="KW-1185">Reference proteome</keyword>
<name>A0A4Z2FEM5_9TELE</name>